<evidence type="ECO:0000256" key="7">
    <source>
        <dbReference type="ARBA" id="ARBA00023002"/>
    </source>
</evidence>
<organism evidence="14">
    <name type="scientific">Picocystis salinarum</name>
    <dbReference type="NCBI Taxonomy" id="88271"/>
    <lineage>
        <taxon>Eukaryota</taxon>
        <taxon>Viridiplantae</taxon>
        <taxon>Chlorophyta</taxon>
        <taxon>Picocystophyceae</taxon>
        <taxon>Picocystales</taxon>
        <taxon>Picocystaceae</taxon>
        <taxon>Picocystis</taxon>
    </lineage>
</organism>
<comment type="function">
    <text evidence="12">Oxygenase that can act as both a histone lysine demethylase and a ribosomal histidine hydroxylase.</text>
</comment>
<dbReference type="Gene3D" id="2.60.120.650">
    <property type="entry name" value="Cupin"/>
    <property type="match status" value="1"/>
</dbReference>
<evidence type="ECO:0000256" key="9">
    <source>
        <dbReference type="ARBA" id="ARBA00023015"/>
    </source>
</evidence>
<dbReference type="InterPro" id="IPR039994">
    <property type="entry name" value="NO66-like"/>
</dbReference>
<keyword evidence="9 12" id="KW-0805">Transcription regulation</keyword>
<sequence length="467" mass="52853">MERDVEATPAREDFDPVVFEADEGECRNGSFVKLAKDGAEVLQWMVEPCSLEEFMEECWDQKPLLVKRNLYTDYYRDVFSMEEVDRLLRKVGLDYGLNIDVTSYQGGKRQHFNRNLDDSLEQADPDLVWKRFHDGASLRILHPQRWSNSVWKLLSGLEGYWSCGVGSNVYLTPPGSQGFAPHYDDIDAFILQIDGKKQWKVYTPPTSWEILARESSEDYDESELDDPIFEVELGPGDLLYLPRGVVHQAHCLADTHSLHLTVSCNQHNTFADLLELALPRALEITIEEEVEVRQSLPPGYLDYMGVVHADDVGNPARQVFLERIESLVRRVMENLPIDAAADQLASRFIRQRLPIAEPESKGKQGTVCPESRLRLVEKDIARMIVEEDTALVVHALNNSRTDHMEGGEDSLEDHGCIEFSLDDAMVIEQLLAAFPDAVVLREIEAEESDAVRIANTLVKCGILVPIA</sequence>
<dbReference type="GO" id="GO:0005506">
    <property type="term" value="F:iron ion binding"/>
    <property type="evidence" value="ECO:0007669"/>
    <property type="project" value="UniProtKB-UniRule"/>
</dbReference>
<dbReference type="InterPro" id="IPR003347">
    <property type="entry name" value="JmjC_dom"/>
</dbReference>
<evidence type="ECO:0000256" key="6">
    <source>
        <dbReference type="ARBA" id="ARBA00022964"/>
    </source>
</evidence>
<evidence type="ECO:0000256" key="4">
    <source>
        <dbReference type="ARBA" id="ARBA00022723"/>
    </source>
</evidence>
<evidence type="ECO:0000256" key="11">
    <source>
        <dbReference type="ARBA" id="ARBA00023242"/>
    </source>
</evidence>
<dbReference type="AlphaFoldDB" id="A0A7S3UCC3"/>
<keyword evidence="4 12" id="KW-0479">Metal-binding</keyword>
<dbReference type="Gene3D" id="3.90.930.40">
    <property type="match status" value="1"/>
</dbReference>
<dbReference type="Pfam" id="PF21233">
    <property type="entry name" value="WHD_RIOX1"/>
    <property type="match status" value="1"/>
</dbReference>
<keyword evidence="10 12" id="KW-0804">Transcription</keyword>
<dbReference type="PANTHER" id="PTHR13096">
    <property type="entry name" value="MINA53 MYC INDUCED NUCLEAR ANTIGEN"/>
    <property type="match status" value="1"/>
</dbReference>
<evidence type="ECO:0000256" key="8">
    <source>
        <dbReference type="ARBA" id="ARBA00023004"/>
    </source>
</evidence>
<evidence type="ECO:0000256" key="2">
    <source>
        <dbReference type="ARBA" id="ARBA00010309"/>
    </source>
</evidence>
<accession>A0A7S3UCC3</accession>
<feature type="domain" description="JmjC" evidence="13">
    <location>
        <begin position="142"/>
        <end position="281"/>
    </location>
</feature>
<dbReference type="Gene3D" id="1.10.10.1500">
    <property type="entry name" value="JmjC domain-containing ribosomal oxygenase (ROX), dimer domain"/>
    <property type="match status" value="1"/>
</dbReference>
<comment type="similarity">
    <text evidence="2">Belongs to the ROX family. NO66 subfamily.</text>
</comment>
<keyword evidence="11 12" id="KW-0539">Nucleus</keyword>
<evidence type="ECO:0000256" key="10">
    <source>
        <dbReference type="ARBA" id="ARBA00023163"/>
    </source>
</evidence>
<protein>
    <recommendedName>
        <fullName evidence="12">Bifunctional lysine-specific demethylase and histidyl-hydroxylase</fullName>
        <ecNumber evidence="12">1.14.11.-</ecNumber>
    </recommendedName>
</protein>
<dbReference type="PANTHER" id="PTHR13096:SF8">
    <property type="entry name" value="RIBOSOMAL OXYGENASE 1"/>
    <property type="match status" value="1"/>
</dbReference>
<keyword evidence="7 12" id="KW-0560">Oxidoreductase</keyword>
<comment type="cofactor">
    <cofactor evidence="12">
        <name>Fe(2+)</name>
        <dbReference type="ChEBI" id="CHEBI:29033"/>
    </cofactor>
    <text evidence="12">Binds 1 Fe(2+) ion per subunit.</text>
</comment>
<evidence type="ECO:0000259" key="13">
    <source>
        <dbReference type="PROSITE" id="PS51184"/>
    </source>
</evidence>
<dbReference type="GO" id="GO:0005730">
    <property type="term" value="C:nucleolus"/>
    <property type="evidence" value="ECO:0007669"/>
    <property type="project" value="TreeGrafter"/>
</dbReference>
<evidence type="ECO:0000313" key="14">
    <source>
        <dbReference type="EMBL" id="CAE0609763.1"/>
    </source>
</evidence>
<dbReference type="EMBL" id="HBIS01003954">
    <property type="protein sequence ID" value="CAE0609763.1"/>
    <property type="molecule type" value="Transcribed_RNA"/>
</dbReference>
<dbReference type="InterPro" id="IPR049043">
    <property type="entry name" value="WHD_RIOX1"/>
</dbReference>
<keyword evidence="6 12" id="KW-0223">Dioxygenase</keyword>
<evidence type="ECO:0000256" key="1">
    <source>
        <dbReference type="ARBA" id="ARBA00004123"/>
    </source>
</evidence>
<reference evidence="14" key="1">
    <citation type="submission" date="2021-01" db="EMBL/GenBank/DDBJ databases">
        <authorList>
            <person name="Corre E."/>
            <person name="Pelletier E."/>
            <person name="Niang G."/>
            <person name="Scheremetjew M."/>
            <person name="Finn R."/>
            <person name="Kale V."/>
            <person name="Holt S."/>
            <person name="Cochrane G."/>
            <person name="Meng A."/>
            <person name="Brown T."/>
            <person name="Cohen L."/>
        </authorList>
    </citation>
    <scope>NUCLEOTIDE SEQUENCE</scope>
    <source>
        <strain evidence="14">CCMP1897</strain>
    </source>
</reference>
<keyword evidence="8 12" id="KW-0408">Iron</keyword>
<evidence type="ECO:0000256" key="3">
    <source>
        <dbReference type="ARBA" id="ARBA00022491"/>
    </source>
</evidence>
<dbReference type="FunFam" id="1.10.10.1500:FF:000001">
    <property type="entry name" value="ribosomal oxygenase 1 isoform X1"/>
    <property type="match status" value="1"/>
</dbReference>
<keyword evidence="5" id="KW-0156">Chromatin regulator</keyword>
<dbReference type="GO" id="GO:0051864">
    <property type="term" value="F:histone H3K36 demethylase activity"/>
    <property type="evidence" value="ECO:0007669"/>
    <property type="project" value="TreeGrafter"/>
</dbReference>
<name>A0A7S3UCC3_9CHLO</name>
<evidence type="ECO:0000256" key="5">
    <source>
        <dbReference type="ARBA" id="ARBA00022853"/>
    </source>
</evidence>
<dbReference type="EC" id="1.14.11.-" evidence="12"/>
<comment type="subcellular location">
    <subcellularLocation>
        <location evidence="1 12">Nucleus</location>
    </subcellularLocation>
</comment>
<dbReference type="PROSITE" id="PS51184">
    <property type="entry name" value="JMJC"/>
    <property type="match status" value="1"/>
</dbReference>
<dbReference type="Pfam" id="PF08007">
    <property type="entry name" value="JmjC_2"/>
    <property type="match status" value="1"/>
</dbReference>
<proteinExistence type="inferred from homology"/>
<dbReference type="GO" id="GO:0032453">
    <property type="term" value="F:histone H3K4 demethylase activity"/>
    <property type="evidence" value="ECO:0007669"/>
    <property type="project" value="TreeGrafter"/>
</dbReference>
<gene>
    <name evidence="14" type="ORF">PSAL00342_LOCUS3582</name>
</gene>
<keyword evidence="3" id="KW-0678">Repressor</keyword>
<evidence type="ECO:0000256" key="12">
    <source>
        <dbReference type="RuleBase" id="RU366061"/>
    </source>
</evidence>
<dbReference type="SUPFAM" id="SSF51197">
    <property type="entry name" value="Clavaminate synthase-like"/>
    <property type="match status" value="1"/>
</dbReference>